<accession>A0A6L2NCK5</accession>
<sequence length="126" mass="12571">MNDQTNAVPAITTLLTHALAKEPLGTPAGGPPSAGEAPAEGPGERAVGASDEGDGDGLEMRDRVGEAGVGAGARARNGARDMVGGVSAGETVGAATCETVGVATRAWAMHEVVKRVNNMNNLHMLA</sequence>
<evidence type="ECO:0000313" key="2">
    <source>
        <dbReference type="EMBL" id="GEU83933.1"/>
    </source>
</evidence>
<proteinExistence type="predicted"/>
<dbReference type="EMBL" id="BKCJ010008781">
    <property type="protein sequence ID" value="GEU83933.1"/>
    <property type="molecule type" value="Genomic_DNA"/>
</dbReference>
<reference evidence="2" key="1">
    <citation type="journal article" date="2019" name="Sci. Rep.">
        <title>Draft genome of Tanacetum cinerariifolium, the natural source of mosquito coil.</title>
        <authorList>
            <person name="Yamashiro T."/>
            <person name="Shiraishi A."/>
            <person name="Satake H."/>
            <person name="Nakayama K."/>
        </authorList>
    </citation>
    <scope>NUCLEOTIDE SEQUENCE</scope>
</reference>
<evidence type="ECO:0000256" key="1">
    <source>
        <dbReference type="SAM" id="MobiDB-lite"/>
    </source>
</evidence>
<dbReference type="AlphaFoldDB" id="A0A6L2NCK5"/>
<name>A0A6L2NCK5_TANCI</name>
<feature type="region of interest" description="Disordered" evidence="1">
    <location>
        <begin position="18"/>
        <end position="80"/>
    </location>
</feature>
<feature type="compositionally biased region" description="Low complexity" evidence="1">
    <location>
        <begin position="23"/>
        <end position="49"/>
    </location>
</feature>
<organism evidence="2">
    <name type="scientific">Tanacetum cinerariifolium</name>
    <name type="common">Dalmatian daisy</name>
    <name type="synonym">Chrysanthemum cinerariifolium</name>
    <dbReference type="NCBI Taxonomy" id="118510"/>
    <lineage>
        <taxon>Eukaryota</taxon>
        <taxon>Viridiplantae</taxon>
        <taxon>Streptophyta</taxon>
        <taxon>Embryophyta</taxon>
        <taxon>Tracheophyta</taxon>
        <taxon>Spermatophyta</taxon>
        <taxon>Magnoliopsida</taxon>
        <taxon>eudicotyledons</taxon>
        <taxon>Gunneridae</taxon>
        <taxon>Pentapetalae</taxon>
        <taxon>asterids</taxon>
        <taxon>campanulids</taxon>
        <taxon>Asterales</taxon>
        <taxon>Asteraceae</taxon>
        <taxon>Asteroideae</taxon>
        <taxon>Anthemideae</taxon>
        <taxon>Anthemidinae</taxon>
        <taxon>Tanacetum</taxon>
    </lineage>
</organism>
<gene>
    <name evidence="2" type="ORF">Tci_055911</name>
</gene>
<protein>
    <submittedName>
        <fullName evidence="2">Uncharacterized protein</fullName>
    </submittedName>
</protein>
<comment type="caution">
    <text evidence="2">The sequence shown here is derived from an EMBL/GenBank/DDBJ whole genome shotgun (WGS) entry which is preliminary data.</text>
</comment>